<evidence type="ECO:0000259" key="6">
    <source>
        <dbReference type="Pfam" id="PF14500"/>
    </source>
</evidence>
<dbReference type="GO" id="GO:0051604">
    <property type="term" value="P:protein maturation"/>
    <property type="evidence" value="ECO:0007669"/>
    <property type="project" value="UniProtKB-UniRule"/>
</dbReference>
<evidence type="ECO:0000259" key="5">
    <source>
        <dbReference type="Pfam" id="PF12460"/>
    </source>
</evidence>
<dbReference type="SUPFAM" id="SSF48371">
    <property type="entry name" value="ARM repeat"/>
    <property type="match status" value="1"/>
</dbReference>
<evidence type="ECO:0000256" key="4">
    <source>
        <dbReference type="RuleBase" id="RU367072"/>
    </source>
</evidence>
<dbReference type="InterPro" id="IPR029240">
    <property type="entry name" value="MMS19_N"/>
</dbReference>
<reference evidence="7" key="1">
    <citation type="submission" date="2020-05" db="EMBL/GenBank/DDBJ databases">
        <title>WGS assembly of Panicum virgatum.</title>
        <authorList>
            <person name="Lovell J.T."/>
            <person name="Jenkins J."/>
            <person name="Shu S."/>
            <person name="Juenger T.E."/>
            <person name="Schmutz J."/>
        </authorList>
    </citation>
    <scope>NUCLEOTIDE SEQUENCE</scope>
    <source>
        <strain evidence="7">AP13</strain>
    </source>
</reference>
<comment type="function">
    <text evidence="4">Key component of the cytosolic iron-sulfur protein assembly (CIA) complex, a multiprotein complex that mediates the incorporation of iron-sulfur cluster into apoproteins specifically involved in DNA metabolism and genomic integrity. In the CIA complex, MMS19 acts as an adapter between early-acting CIA components and a subset of cellular target iron-sulfur proteins.</text>
</comment>
<dbReference type="InterPro" id="IPR039920">
    <property type="entry name" value="MMS19"/>
</dbReference>
<keyword evidence="3 4" id="KW-0539">Nucleus</keyword>
<evidence type="ECO:0000256" key="1">
    <source>
        <dbReference type="ARBA" id="ARBA00004123"/>
    </source>
</evidence>
<evidence type="ECO:0000313" key="7">
    <source>
        <dbReference type="EMBL" id="KAG2632006.1"/>
    </source>
</evidence>
<accession>A0A8T0VEM3</accession>
<dbReference type="InterPro" id="IPR024687">
    <property type="entry name" value="MMS19_C"/>
</dbReference>
<feature type="domain" description="MMS19 N-terminal" evidence="6">
    <location>
        <begin position="48"/>
        <end position="316"/>
    </location>
</feature>
<gene>
    <name evidence="7" type="ORF">PVAP13_2NG055200</name>
</gene>
<name>A0A8T0VEM3_PANVG</name>
<sequence>MARVPPGEWVPHVEAYVDVSRPAAQHSASVDALAAMVNKDRLTLFDLVSKMEMYLTTTDHIVRSRGILLLGEILSRISVKWLDVSTITTLSDFFISRLSDWQAIRGALVGCLALLQRKQGVGCIVIADVKRLVESFSQNVPVQSLAAADRKLCFQILSCILDRYPEAVKTMDGEKLYWICEAIDEEKDPECLKLAFHVVEVVMKLFPDPSGLEAQFASEFFEILSKYFPVYFTHGAGDDLNATRDDLSRALMHAFCSTPYFEPFAIPLLLDKLSSSLPLAKLESLKYLDNCIRFYGADRMVRHASAVWLKLKEVIFSLSPEQLLLTSGSPKDAEKNKNQMVSEALNCLKTAITYIDSPDKDLFINLILLDEDIVNKIHSISSAEKSLLSSLEDLAQVHALGSVISILAESSTYFCTRVLQEHLTHLVDILGTSTDYESQCNGSSSAAINYGALYLCVQMLTSCREVALVSYAECSSIKLAKESWWLILEKKLDQLIHLLGSFLTLDSQSEQSMFRQEYVACAVKGLLTLATFPEQCSPLMANAFEDILAMLTSVITSKFENVDLWRLSLKALTSIGSSIVKFNASQKEVIYCRTVVDKIISLLQSYDGSMPLSLRLEASYEVGTVGLNYMLLVARSLEGAVITSISKAKGRMECAEYVAHLFECYSSRVLPWLFTSGGINELALSFAMHLLDEIKDLSMLDRISSQGLLDSLMTGMKLLVGVCTEEQQTLIVQKAYSMVSSVLPLPPKSTTQCLLAVDELVPSHSVQETALIGMLSSVIVGLRLQTPVPDMIVMINLLTVFLLNGKLPAAYGLASIFNKHLHNPEFSHENQLDKILDNILERCFSTVLATSYLKISHSSVDTSNDANFLYMSSGNIPSKIDILSGLAWIGKGLLMRGDEKMKDISMFLLKCLCSGETLASSPAREEESRGSDSSDTSIATSAADAFNVMMSDSEVCLNKKFHARIKPLYKQRFFSTMTPIFLSKIKEATSMTTKLALYRAFGHIISNAPVPAVITEAHQILLVIVESLAKLSVDIQDKDLLYNV</sequence>
<keyword evidence="4" id="KW-0227">DNA damage</keyword>
<keyword evidence="4" id="KW-0234">DNA repair</keyword>
<proteinExistence type="inferred from homology"/>
<evidence type="ECO:0000256" key="2">
    <source>
        <dbReference type="ARBA" id="ARBA00022737"/>
    </source>
</evidence>
<comment type="subcellular location">
    <subcellularLocation>
        <location evidence="1 4">Nucleus</location>
    </subcellularLocation>
</comment>
<dbReference type="EMBL" id="CM029040">
    <property type="protein sequence ID" value="KAG2632006.1"/>
    <property type="molecule type" value="Genomic_DNA"/>
</dbReference>
<feature type="domain" description="MMS19 C-terminal" evidence="5">
    <location>
        <begin position="703"/>
        <end position="1029"/>
    </location>
</feature>
<dbReference type="GO" id="GO:0097361">
    <property type="term" value="C:cytosolic [4Fe-4S] assembly targeting complex"/>
    <property type="evidence" value="ECO:0007669"/>
    <property type="project" value="UniProtKB-UniRule"/>
</dbReference>
<dbReference type="GO" id="GO:0006281">
    <property type="term" value="P:DNA repair"/>
    <property type="evidence" value="ECO:0007669"/>
    <property type="project" value="UniProtKB-UniRule"/>
</dbReference>
<dbReference type="PANTHER" id="PTHR12891:SF0">
    <property type="entry name" value="MMS19 NUCLEOTIDE EXCISION REPAIR PROTEIN HOMOLOG"/>
    <property type="match status" value="1"/>
</dbReference>
<dbReference type="InterPro" id="IPR016024">
    <property type="entry name" value="ARM-type_fold"/>
</dbReference>
<comment type="similarity">
    <text evidence="4">Belongs to the MET18/MMS19 family.</text>
</comment>
<evidence type="ECO:0000256" key="3">
    <source>
        <dbReference type="ARBA" id="ARBA00023242"/>
    </source>
</evidence>
<keyword evidence="8" id="KW-1185">Reference proteome</keyword>
<dbReference type="Pfam" id="PF12460">
    <property type="entry name" value="MMS19_C"/>
    <property type="match status" value="1"/>
</dbReference>
<dbReference type="Pfam" id="PF14500">
    <property type="entry name" value="MMS19_N"/>
    <property type="match status" value="1"/>
</dbReference>
<dbReference type="PANTHER" id="PTHR12891">
    <property type="entry name" value="DNA REPAIR/TRANSCRIPTION PROTEIN MET18/MMS19"/>
    <property type="match status" value="1"/>
</dbReference>
<dbReference type="GO" id="GO:0005634">
    <property type="term" value="C:nucleus"/>
    <property type="evidence" value="ECO:0007669"/>
    <property type="project" value="UniProtKB-SubCell"/>
</dbReference>
<protein>
    <recommendedName>
        <fullName evidence="4">MMS19 nucleotide excision repair protein</fullName>
    </recommendedName>
</protein>
<keyword evidence="2" id="KW-0677">Repeat</keyword>
<dbReference type="GO" id="GO:0016226">
    <property type="term" value="P:iron-sulfur cluster assembly"/>
    <property type="evidence" value="ECO:0007669"/>
    <property type="project" value="UniProtKB-UniRule"/>
</dbReference>
<organism evidence="7 8">
    <name type="scientific">Panicum virgatum</name>
    <name type="common">Blackwell switchgrass</name>
    <dbReference type="NCBI Taxonomy" id="38727"/>
    <lineage>
        <taxon>Eukaryota</taxon>
        <taxon>Viridiplantae</taxon>
        <taxon>Streptophyta</taxon>
        <taxon>Embryophyta</taxon>
        <taxon>Tracheophyta</taxon>
        <taxon>Spermatophyta</taxon>
        <taxon>Magnoliopsida</taxon>
        <taxon>Liliopsida</taxon>
        <taxon>Poales</taxon>
        <taxon>Poaceae</taxon>
        <taxon>PACMAD clade</taxon>
        <taxon>Panicoideae</taxon>
        <taxon>Panicodae</taxon>
        <taxon>Paniceae</taxon>
        <taxon>Panicinae</taxon>
        <taxon>Panicum</taxon>
        <taxon>Panicum sect. Hiantes</taxon>
    </lineage>
</organism>
<evidence type="ECO:0000313" key="8">
    <source>
        <dbReference type="Proteomes" id="UP000823388"/>
    </source>
</evidence>
<dbReference type="AlphaFoldDB" id="A0A8T0VEM3"/>
<comment type="caution">
    <text evidence="7">The sequence shown here is derived from an EMBL/GenBank/DDBJ whole genome shotgun (WGS) entry which is preliminary data.</text>
</comment>
<dbReference type="Proteomes" id="UP000823388">
    <property type="component" value="Chromosome 2N"/>
</dbReference>